<dbReference type="RefSeq" id="WP_135471182.1">
    <property type="nucleotide sequence ID" value="NZ_CASJDB010000004.1"/>
</dbReference>
<keyword evidence="3" id="KW-1185">Reference proteome</keyword>
<feature type="transmembrane region" description="Helical" evidence="1">
    <location>
        <begin position="35"/>
        <end position="56"/>
    </location>
</feature>
<evidence type="ECO:0000313" key="3">
    <source>
        <dbReference type="Proteomes" id="UP000297635"/>
    </source>
</evidence>
<comment type="caution">
    <text evidence="2">The sequence shown here is derived from an EMBL/GenBank/DDBJ whole genome shotgun (WGS) entry which is preliminary data.</text>
</comment>
<gene>
    <name evidence="2" type="ORF">EZ315_05445</name>
</gene>
<keyword evidence="1" id="KW-1133">Transmembrane helix</keyword>
<protein>
    <submittedName>
        <fullName evidence="2">Uncharacterized protein</fullName>
    </submittedName>
</protein>
<dbReference type="Proteomes" id="UP000297635">
    <property type="component" value="Unassembled WGS sequence"/>
</dbReference>
<name>A0A4Z0V4N6_9BACT</name>
<organism evidence="2 3">
    <name type="scientific">Duncaniella freteri</name>
    <dbReference type="NCBI Taxonomy" id="2530391"/>
    <lineage>
        <taxon>Bacteria</taxon>
        <taxon>Pseudomonadati</taxon>
        <taxon>Bacteroidota</taxon>
        <taxon>Bacteroidia</taxon>
        <taxon>Bacteroidales</taxon>
        <taxon>Muribaculaceae</taxon>
        <taxon>Duncaniella</taxon>
    </lineage>
</organism>
<accession>A0A4Z0V4N6</accession>
<evidence type="ECO:0000313" key="2">
    <source>
        <dbReference type="EMBL" id="TGG40169.1"/>
    </source>
</evidence>
<proteinExistence type="predicted"/>
<sequence>MKQIENPSAWKLSLLLIPVVVVCIAAIILNTFPGWGVVTGIVSVVAYMGAMTYFCIKQKCYGQLAQSYIHTDVGSDIHHPTEHHSPIDEICE</sequence>
<reference evidence="2 3" key="1">
    <citation type="submission" date="2019-02" db="EMBL/GenBank/DDBJ databases">
        <title>Isolation and identification of novel species under the genus Muribaculum.</title>
        <authorList>
            <person name="Miyake S."/>
            <person name="Ding Y."/>
            <person name="Low A."/>
            <person name="Soh M."/>
            <person name="Seedorf H."/>
        </authorList>
    </citation>
    <scope>NUCLEOTIDE SEQUENCE [LARGE SCALE GENOMIC DNA]</scope>
    <source>
        <strain evidence="2 3">TLL-A3</strain>
    </source>
</reference>
<evidence type="ECO:0000256" key="1">
    <source>
        <dbReference type="SAM" id="Phobius"/>
    </source>
</evidence>
<dbReference type="EMBL" id="SJSA01000001">
    <property type="protein sequence ID" value="TGG40169.1"/>
    <property type="molecule type" value="Genomic_DNA"/>
</dbReference>
<feature type="transmembrane region" description="Helical" evidence="1">
    <location>
        <begin position="12"/>
        <end position="29"/>
    </location>
</feature>
<keyword evidence="1" id="KW-0812">Transmembrane</keyword>
<dbReference type="AlphaFoldDB" id="A0A4Z0V4N6"/>
<dbReference type="GeneID" id="82149231"/>
<keyword evidence="1" id="KW-0472">Membrane</keyword>